<sequence length="150" mass="17079">MQNKKALHRFTKILIDFMFYSGILVCAFVPVIIYKLIPYTFIAGSIRLQLTAVLMLSGIAALYILWTLRYIFKTLLHTDPFILENVDALRKMAVASFVIAALYITKCLFWFTLGTIIIVIIFAIAGLFSLVLADVFKQAVQYKEENDLTV</sequence>
<evidence type="ECO:0000256" key="1">
    <source>
        <dbReference type="SAM" id="Phobius"/>
    </source>
</evidence>
<protein>
    <recommendedName>
        <fullName evidence="4">DUF2975 domain-containing protein</fullName>
    </recommendedName>
</protein>
<keyword evidence="1" id="KW-0472">Membrane</keyword>
<accession>A0A1I2QSY9</accession>
<keyword evidence="3" id="KW-1185">Reference proteome</keyword>
<reference evidence="3" key="1">
    <citation type="submission" date="2016-10" db="EMBL/GenBank/DDBJ databases">
        <authorList>
            <person name="Varghese N."/>
            <person name="Submissions S."/>
        </authorList>
    </citation>
    <scope>NUCLEOTIDE SEQUENCE [LARGE SCALE GENOMIC DNA]</scope>
    <source>
        <strain evidence="3">DSM 17038</strain>
    </source>
</reference>
<evidence type="ECO:0008006" key="4">
    <source>
        <dbReference type="Google" id="ProtNLM"/>
    </source>
</evidence>
<organism evidence="2 3">
    <name type="scientific">Desulfotruncus arcticus DSM 17038</name>
    <dbReference type="NCBI Taxonomy" id="1121424"/>
    <lineage>
        <taxon>Bacteria</taxon>
        <taxon>Bacillati</taxon>
        <taxon>Bacillota</taxon>
        <taxon>Clostridia</taxon>
        <taxon>Eubacteriales</taxon>
        <taxon>Desulfallaceae</taxon>
        <taxon>Desulfotruncus</taxon>
    </lineage>
</organism>
<evidence type="ECO:0000313" key="2">
    <source>
        <dbReference type="EMBL" id="SFG29387.1"/>
    </source>
</evidence>
<feature type="transmembrane region" description="Helical" evidence="1">
    <location>
        <begin position="46"/>
        <end position="68"/>
    </location>
</feature>
<evidence type="ECO:0000313" key="3">
    <source>
        <dbReference type="Proteomes" id="UP000199337"/>
    </source>
</evidence>
<feature type="transmembrane region" description="Helical" evidence="1">
    <location>
        <begin position="88"/>
        <end position="104"/>
    </location>
</feature>
<dbReference type="Proteomes" id="UP000199337">
    <property type="component" value="Unassembled WGS sequence"/>
</dbReference>
<feature type="transmembrane region" description="Helical" evidence="1">
    <location>
        <begin position="12"/>
        <end position="34"/>
    </location>
</feature>
<dbReference type="RefSeq" id="WP_165613407.1">
    <property type="nucleotide sequence ID" value="NZ_FOOX01000003.1"/>
</dbReference>
<feature type="transmembrane region" description="Helical" evidence="1">
    <location>
        <begin position="110"/>
        <end position="133"/>
    </location>
</feature>
<name>A0A1I2QSY9_9FIRM</name>
<dbReference type="Pfam" id="PF11188">
    <property type="entry name" value="DUF2975"/>
    <property type="match status" value="1"/>
</dbReference>
<dbReference type="AlphaFoldDB" id="A0A1I2QSY9"/>
<dbReference type="EMBL" id="FOOX01000003">
    <property type="protein sequence ID" value="SFG29387.1"/>
    <property type="molecule type" value="Genomic_DNA"/>
</dbReference>
<keyword evidence="1" id="KW-1133">Transmembrane helix</keyword>
<dbReference type="InterPro" id="IPR021354">
    <property type="entry name" value="DUF2975"/>
</dbReference>
<gene>
    <name evidence="2" type="ORF">SAMN05660649_01303</name>
</gene>
<keyword evidence="1" id="KW-0812">Transmembrane</keyword>
<proteinExistence type="predicted"/>
<dbReference type="STRING" id="341036.SAMN05660649_01303"/>